<gene>
    <name evidence="3" type="ORF">HMPREF9225_0826</name>
</gene>
<dbReference type="AlphaFoldDB" id="E0NKY7"/>
<dbReference type="GO" id="GO:0080146">
    <property type="term" value="F:L-cysteine desulfhydrase activity"/>
    <property type="evidence" value="ECO:0007669"/>
    <property type="project" value="TreeGrafter"/>
</dbReference>
<evidence type="ECO:0000313" key="3">
    <source>
        <dbReference type="EMBL" id="EFM25555.1"/>
    </source>
</evidence>
<proteinExistence type="inferred from homology"/>
<dbReference type="InterPro" id="IPR005130">
    <property type="entry name" value="Ser_deHydtase-like_asu"/>
</dbReference>
<evidence type="ECO:0000259" key="2">
    <source>
        <dbReference type="Pfam" id="PF03313"/>
    </source>
</evidence>
<name>E0NKY7_9FIRM</name>
<dbReference type="RefSeq" id="WP_008901641.1">
    <property type="nucleotide sequence ID" value="NZ_GL397071.1"/>
</dbReference>
<dbReference type="OrthoDB" id="41906at2"/>
<accession>E0NKY7</accession>
<comment type="caution">
    <text evidence="3">The sequence shown here is derived from an EMBL/GenBank/DDBJ whole genome shotgun (WGS) entry which is preliminary data.</text>
</comment>
<dbReference type="eggNOG" id="COG3681">
    <property type="taxonomic scope" value="Bacteria"/>
</dbReference>
<dbReference type="STRING" id="862517.HMPREF9225_0826"/>
<evidence type="ECO:0000256" key="1">
    <source>
        <dbReference type="HAMAP-Rule" id="MF_01845"/>
    </source>
</evidence>
<organism evidence="3 4">
    <name type="scientific">Peptoniphilus duerdenii ATCC BAA-1640</name>
    <dbReference type="NCBI Taxonomy" id="862517"/>
    <lineage>
        <taxon>Bacteria</taxon>
        <taxon>Bacillati</taxon>
        <taxon>Bacillota</taxon>
        <taxon>Tissierellia</taxon>
        <taxon>Tissierellales</taxon>
        <taxon>Peptoniphilaceae</taxon>
        <taxon>Peptoniphilus</taxon>
    </lineage>
</organism>
<evidence type="ECO:0000313" key="4">
    <source>
        <dbReference type="Proteomes" id="UP000003280"/>
    </source>
</evidence>
<keyword evidence="4" id="KW-1185">Reference proteome</keyword>
<sequence>MSTLEKLIEVVKQDSEKALGCTEPVAVGYCANVCNSYLGAGENEKIESVEVRTSKNIFKNGKAVYIPVVKETGLDLAAALGIFAPTVDDGFMVFDKINDEVIKKAKELLKSGKLTVKHIPTKENVYVDVKIKTKDKEAIAVVSHAHTNISEVKVDGEVVYRNDEEIVAKDDDDKIDIKSLSFKELREIVEGAPEHTFDFTLEGIEVNFKASEQGLNEKGKLGATLKGLKEKGILADNFVTKARIMTAAAADMRMTGGDCPIVTSGGSGNQGIGVILPIAIVADEEGIDKDRLGRALFFAHIINRYVKEYSGKLSGICGCAIGAAVGASAAITWMLGGTDEQIAGAPTNIYANLTGMVCDGAKESCSMKLSTSAEEAILAAYLAVNGMISKESVGVVGATIEDTISNIGRLSREGFKDVDNVMLDIIEAY</sequence>
<dbReference type="PANTHER" id="PTHR30501">
    <property type="entry name" value="UPF0597 PROTEIN YHAM"/>
    <property type="match status" value="1"/>
</dbReference>
<dbReference type="GO" id="GO:0019450">
    <property type="term" value="P:L-cysteine catabolic process to pyruvate"/>
    <property type="evidence" value="ECO:0007669"/>
    <property type="project" value="TreeGrafter"/>
</dbReference>
<reference evidence="3 4" key="1">
    <citation type="submission" date="2010-07" db="EMBL/GenBank/DDBJ databases">
        <authorList>
            <person name="Muzny D."/>
            <person name="Qin X."/>
            <person name="Deng J."/>
            <person name="Jiang H."/>
            <person name="Liu Y."/>
            <person name="Qu J."/>
            <person name="Song X.-Z."/>
            <person name="Zhang L."/>
            <person name="Thornton R."/>
            <person name="Coyle M."/>
            <person name="Francisco L."/>
            <person name="Jackson L."/>
            <person name="Javaid M."/>
            <person name="Korchina V."/>
            <person name="Kovar C."/>
            <person name="Mata R."/>
            <person name="Mathew T."/>
            <person name="Ngo R."/>
            <person name="Nguyen L."/>
            <person name="Nguyen N."/>
            <person name="Okwuonu G."/>
            <person name="Ongeri F."/>
            <person name="Pham C."/>
            <person name="Simmons D."/>
            <person name="Wilczek-Boney K."/>
            <person name="Hale W."/>
            <person name="Jakkamsetti A."/>
            <person name="Pham P."/>
            <person name="Ruth R."/>
            <person name="San Lucas F."/>
            <person name="Warren J."/>
            <person name="Zhang J."/>
            <person name="Zhao Z."/>
            <person name="Zhou C."/>
            <person name="Zhu D."/>
            <person name="Lee S."/>
            <person name="Bess C."/>
            <person name="Blankenburg K."/>
            <person name="Forbes L."/>
            <person name="Fu Q."/>
            <person name="Gubbala S."/>
            <person name="Hirani K."/>
            <person name="Jayaseelan J.C."/>
            <person name="Lara F."/>
            <person name="Munidasa M."/>
            <person name="Palculict T."/>
            <person name="Patil S."/>
            <person name="Pu L.-L."/>
            <person name="Saada N."/>
            <person name="Tang L."/>
            <person name="Weissenberger G."/>
            <person name="Zhu Y."/>
            <person name="Hemphill L."/>
            <person name="Shang Y."/>
            <person name="Youmans B."/>
            <person name="Ayvaz T."/>
            <person name="Ross M."/>
            <person name="Santibanez J."/>
            <person name="Aqrawi P."/>
            <person name="Gross S."/>
            <person name="Joshi V."/>
            <person name="Fowler G."/>
            <person name="Nazareth L."/>
            <person name="Reid J."/>
            <person name="Worley K."/>
            <person name="Petrosino J."/>
            <person name="Highlander S."/>
            <person name="Gibbs R."/>
        </authorList>
    </citation>
    <scope>NUCLEOTIDE SEQUENCE [LARGE SCALE GENOMIC DNA]</scope>
    <source>
        <strain evidence="3 4">ATCC BAA-1640</strain>
    </source>
</reference>
<dbReference type="Proteomes" id="UP000003280">
    <property type="component" value="Unassembled WGS sequence"/>
</dbReference>
<comment type="similarity">
    <text evidence="1">Belongs to the UPF0597 family.</text>
</comment>
<dbReference type="Pfam" id="PF03313">
    <property type="entry name" value="SDH_alpha"/>
    <property type="match status" value="1"/>
</dbReference>
<dbReference type="PANTHER" id="PTHR30501:SF2">
    <property type="entry name" value="UPF0597 PROTEIN YHAM"/>
    <property type="match status" value="1"/>
</dbReference>
<dbReference type="HAMAP" id="MF_01845">
    <property type="entry name" value="UPF0597"/>
    <property type="match status" value="1"/>
</dbReference>
<dbReference type="InterPro" id="IPR021144">
    <property type="entry name" value="UPF0597"/>
</dbReference>
<feature type="domain" description="Serine dehydratase-like alpha subunit" evidence="2">
    <location>
        <begin position="186"/>
        <end position="423"/>
    </location>
</feature>
<dbReference type="EMBL" id="AEEH01000032">
    <property type="protein sequence ID" value="EFM25555.1"/>
    <property type="molecule type" value="Genomic_DNA"/>
</dbReference>
<protein>
    <recommendedName>
        <fullName evidence="1">UPF0597 protein HMPREF9225_0826</fullName>
    </recommendedName>
</protein>
<dbReference type="HOGENOM" id="CLU_051840_0_0_9"/>
<dbReference type="PIRSF" id="PIRSF006054">
    <property type="entry name" value="UCP006054"/>
    <property type="match status" value="1"/>
</dbReference>